<evidence type="ECO:0000313" key="4">
    <source>
        <dbReference type="Proteomes" id="UP000595636"/>
    </source>
</evidence>
<evidence type="ECO:0000256" key="1">
    <source>
        <dbReference type="SAM" id="MobiDB-lite"/>
    </source>
</evidence>
<gene>
    <name evidence="3" type="ORF">JEQ17_30200</name>
</gene>
<dbReference type="KEGG" id="slf:JEQ17_30200"/>
<protein>
    <recommendedName>
        <fullName evidence="5">Secreted protein</fullName>
    </recommendedName>
</protein>
<feature type="signal peptide" evidence="2">
    <location>
        <begin position="1"/>
        <end position="25"/>
    </location>
</feature>
<dbReference type="AlphaFoldDB" id="A0A7T7KYQ0"/>
<dbReference type="GeneID" id="93928902"/>
<feature type="region of interest" description="Disordered" evidence="1">
    <location>
        <begin position="52"/>
        <end position="71"/>
    </location>
</feature>
<feature type="chain" id="PRO_5032931212" description="Secreted protein" evidence="2">
    <location>
        <begin position="26"/>
        <end position="100"/>
    </location>
</feature>
<dbReference type="EMBL" id="CP066831">
    <property type="protein sequence ID" value="QQM43255.1"/>
    <property type="molecule type" value="Genomic_DNA"/>
</dbReference>
<keyword evidence="4" id="KW-1185">Reference proteome</keyword>
<evidence type="ECO:0008006" key="5">
    <source>
        <dbReference type="Google" id="ProtNLM"/>
    </source>
</evidence>
<reference evidence="3 4" key="1">
    <citation type="submission" date="2020-12" db="EMBL/GenBank/DDBJ databases">
        <title>A novel species.</title>
        <authorList>
            <person name="Li K."/>
        </authorList>
    </citation>
    <scope>NUCLEOTIDE SEQUENCE [LARGE SCALE GENOMIC DNA]</scope>
    <source>
        <strain evidence="3 4">ZYC-3</strain>
    </source>
</reference>
<dbReference type="Proteomes" id="UP000595636">
    <property type="component" value="Chromosome"/>
</dbReference>
<dbReference type="RefSeq" id="WP_055618007.1">
    <property type="nucleotide sequence ID" value="NZ_CP066831.1"/>
</dbReference>
<evidence type="ECO:0000256" key="2">
    <source>
        <dbReference type="SAM" id="SignalP"/>
    </source>
</evidence>
<sequence>MKSLKAAAVVAGSLVIAAAAAPAFAADLTPSSLNGGLDSALGALTTEPVDAADAMPLQSQSNALDTSNKDSVLNTVDGATKALNSAEGPTGLLGGLPLQK</sequence>
<keyword evidence="2" id="KW-0732">Signal</keyword>
<proteinExistence type="predicted"/>
<name>A0A7T7KYQ0_9ACTN</name>
<accession>A0A7T7KYQ0</accession>
<organism evidence="3 4">
    <name type="scientific">Streptomyces liliifuscus</name>
    <dbReference type="NCBI Taxonomy" id="2797636"/>
    <lineage>
        <taxon>Bacteria</taxon>
        <taxon>Bacillati</taxon>
        <taxon>Actinomycetota</taxon>
        <taxon>Actinomycetes</taxon>
        <taxon>Kitasatosporales</taxon>
        <taxon>Streptomycetaceae</taxon>
        <taxon>Streptomyces</taxon>
    </lineage>
</organism>
<evidence type="ECO:0000313" key="3">
    <source>
        <dbReference type="EMBL" id="QQM43255.1"/>
    </source>
</evidence>
<feature type="compositionally biased region" description="Polar residues" evidence="1">
    <location>
        <begin position="57"/>
        <end position="71"/>
    </location>
</feature>